<dbReference type="PATRIC" id="fig|700597.3.peg.3969"/>
<dbReference type="Pfam" id="PF11303">
    <property type="entry name" value="DUF3105"/>
    <property type="match status" value="1"/>
</dbReference>
<evidence type="ECO:0000313" key="3">
    <source>
        <dbReference type="Proteomes" id="UP000004217"/>
    </source>
</evidence>
<dbReference type="AlphaFoldDB" id="G2GEW3"/>
<protein>
    <recommendedName>
        <fullName evidence="4">DUF3105 domain-containing protein</fullName>
    </recommendedName>
</protein>
<accession>G2GEW3</accession>
<keyword evidence="1" id="KW-1133">Transmembrane helix</keyword>
<keyword evidence="1" id="KW-0812">Transmembrane</keyword>
<feature type="transmembrane region" description="Helical" evidence="1">
    <location>
        <begin position="12"/>
        <end position="35"/>
    </location>
</feature>
<dbReference type="InterPro" id="IPR021454">
    <property type="entry name" value="DUF3105"/>
</dbReference>
<gene>
    <name evidence="2" type="ORF">SZN_20232</name>
</gene>
<dbReference type="EMBL" id="AGBF01000072">
    <property type="protein sequence ID" value="EGX57972.1"/>
    <property type="molecule type" value="Genomic_DNA"/>
</dbReference>
<comment type="caution">
    <text evidence="2">The sequence shown here is derived from an EMBL/GenBank/DDBJ whole genome shotgun (WGS) entry which is preliminary data.</text>
</comment>
<keyword evidence="1" id="KW-0472">Membrane</keyword>
<reference evidence="2 3" key="1">
    <citation type="submission" date="2011-08" db="EMBL/GenBank/DDBJ databases">
        <authorList>
            <person name="Lin Y."/>
            <person name="Hao X."/>
            <person name="Johnstone L."/>
            <person name="Miller S.J."/>
            <person name="Wei G."/>
            <person name="Rensing C."/>
        </authorList>
    </citation>
    <scope>NUCLEOTIDE SEQUENCE [LARGE SCALE GENOMIC DNA]</scope>
    <source>
        <strain evidence="2 3">K42</strain>
    </source>
</reference>
<evidence type="ECO:0000313" key="2">
    <source>
        <dbReference type="EMBL" id="EGX57972.1"/>
    </source>
</evidence>
<sequence length="196" mass="21312">MRRAEAARERRSRIITWTLSGAIVAGVIGGSWWFVQDAQNKKEAKQAAAAAPVKGEKTFKVPERNHVTTPVDYKMSPAAGGNHNPAWMNCNGDVYAKQVNETNAVHSLEHGAVWVTYTDKATEKDVNTLKERVKATPYTMISPFAEQSSAVALSAWGKQLNVDSASDPRVQKFLDKYVQGRQTPEPGAACTGGLPA</sequence>
<dbReference type="Proteomes" id="UP000004217">
    <property type="component" value="Unassembled WGS sequence"/>
</dbReference>
<organism evidence="2 3">
    <name type="scientific">Streptomyces zinciresistens K42</name>
    <dbReference type="NCBI Taxonomy" id="700597"/>
    <lineage>
        <taxon>Bacteria</taxon>
        <taxon>Bacillati</taxon>
        <taxon>Actinomycetota</taxon>
        <taxon>Actinomycetes</taxon>
        <taxon>Kitasatosporales</taxon>
        <taxon>Streptomycetaceae</taxon>
        <taxon>Streptomyces</taxon>
    </lineage>
</organism>
<evidence type="ECO:0008006" key="4">
    <source>
        <dbReference type="Google" id="ProtNLM"/>
    </source>
</evidence>
<proteinExistence type="predicted"/>
<evidence type="ECO:0000256" key="1">
    <source>
        <dbReference type="SAM" id="Phobius"/>
    </source>
</evidence>
<name>G2GEW3_9ACTN</name>
<keyword evidence="3" id="KW-1185">Reference proteome</keyword>